<comment type="caution">
    <text evidence="1">The sequence shown here is derived from an EMBL/GenBank/DDBJ whole genome shotgun (WGS) entry which is preliminary data.</text>
</comment>
<dbReference type="Proteomes" id="UP000469890">
    <property type="component" value="Unassembled WGS sequence"/>
</dbReference>
<dbReference type="AlphaFoldDB" id="A0A8H4BHL0"/>
<evidence type="ECO:0000313" key="1">
    <source>
        <dbReference type="EMBL" id="KAF1801536.1"/>
    </source>
</evidence>
<accession>A0A8H4BHL0</accession>
<dbReference type="EMBL" id="JAAECE010000004">
    <property type="protein sequence ID" value="KAF1801536.1"/>
    <property type="molecule type" value="Genomic_DNA"/>
</dbReference>
<protein>
    <recommendedName>
        <fullName evidence="3">Endonuclease/exonuclease/phosphatase domain-containing protein</fullName>
    </recommendedName>
</protein>
<sequence>VGTLNCRGLTKTAASSTRQHFIRYLLTCSLDLLALQETHASSTTTQDQCHLQFQAIFIASGLNIVGW</sequence>
<proteinExistence type="predicted"/>
<reference evidence="1 2" key="1">
    <citation type="submission" date="2019-09" db="EMBL/GenBank/DDBJ databases">
        <authorList>
            <consortium name="DOE Joint Genome Institute"/>
            <person name="Mondo S.J."/>
            <person name="Navarro-Mendoza M.I."/>
            <person name="Perez-Arques C."/>
            <person name="Panchal S."/>
            <person name="Nicolas F.E."/>
            <person name="Ganguly P."/>
            <person name="Pangilinan J."/>
            <person name="Grigoriev I."/>
            <person name="Heitman J."/>
            <person name="Sanya K."/>
            <person name="Garre V."/>
        </authorList>
    </citation>
    <scope>NUCLEOTIDE SEQUENCE [LARGE SCALE GENOMIC DNA]</scope>
    <source>
        <strain evidence="1 2">MU402</strain>
    </source>
</reference>
<dbReference type="Gene3D" id="3.60.10.10">
    <property type="entry name" value="Endonuclease/exonuclease/phosphatase"/>
    <property type="match status" value="1"/>
</dbReference>
<gene>
    <name evidence="1" type="ORF">FB192DRAFT_1282197</name>
</gene>
<dbReference type="SUPFAM" id="SSF56219">
    <property type="entry name" value="DNase I-like"/>
    <property type="match status" value="1"/>
</dbReference>
<evidence type="ECO:0008006" key="3">
    <source>
        <dbReference type="Google" id="ProtNLM"/>
    </source>
</evidence>
<dbReference type="InterPro" id="IPR036691">
    <property type="entry name" value="Endo/exonu/phosph_ase_sf"/>
</dbReference>
<feature type="non-terminal residue" evidence="1">
    <location>
        <position position="1"/>
    </location>
</feature>
<name>A0A8H4BHL0_MUCCL</name>
<evidence type="ECO:0000313" key="2">
    <source>
        <dbReference type="Proteomes" id="UP000469890"/>
    </source>
</evidence>
<organism evidence="1 2">
    <name type="scientific">Mucor circinelloides f. lusitanicus</name>
    <name type="common">Mucor racemosus var. lusitanicus</name>
    <dbReference type="NCBI Taxonomy" id="29924"/>
    <lineage>
        <taxon>Eukaryota</taxon>
        <taxon>Fungi</taxon>
        <taxon>Fungi incertae sedis</taxon>
        <taxon>Mucoromycota</taxon>
        <taxon>Mucoromycotina</taxon>
        <taxon>Mucoromycetes</taxon>
        <taxon>Mucorales</taxon>
        <taxon>Mucorineae</taxon>
        <taxon>Mucoraceae</taxon>
        <taxon>Mucor</taxon>
    </lineage>
</organism>